<dbReference type="HAMAP" id="MF_00094">
    <property type="entry name" value="Rel_fac_2"/>
    <property type="match status" value="1"/>
</dbReference>
<dbReference type="GO" id="GO:0032543">
    <property type="term" value="P:mitochondrial translation"/>
    <property type="evidence" value="ECO:0007669"/>
    <property type="project" value="UniProtKB-ARBA"/>
</dbReference>
<dbReference type="InterPro" id="IPR005139">
    <property type="entry name" value="PCRF"/>
</dbReference>
<dbReference type="InterPro" id="IPR000352">
    <property type="entry name" value="Pep_chain_release_fac_I"/>
</dbReference>
<evidence type="ECO:0000313" key="5">
    <source>
        <dbReference type="Proteomes" id="UP001212997"/>
    </source>
</evidence>
<reference evidence="4" key="1">
    <citation type="submission" date="2022-07" db="EMBL/GenBank/DDBJ databases">
        <title>Genome Sequence of Physisporinus lineatus.</title>
        <authorList>
            <person name="Buettner E."/>
        </authorList>
    </citation>
    <scope>NUCLEOTIDE SEQUENCE</scope>
    <source>
        <strain evidence="4">VT162</strain>
    </source>
</reference>
<dbReference type="Gene3D" id="1.20.58.410">
    <property type="entry name" value="Release factor"/>
    <property type="match status" value="1"/>
</dbReference>
<dbReference type="Gene3D" id="3.30.70.1660">
    <property type="match status" value="1"/>
</dbReference>
<comment type="similarity">
    <text evidence="1">Belongs to the prokaryotic/mitochondrial release factor family.</text>
</comment>
<keyword evidence="5" id="KW-1185">Reference proteome</keyword>
<dbReference type="Pfam" id="PF00472">
    <property type="entry name" value="RF-1"/>
    <property type="match status" value="1"/>
</dbReference>
<evidence type="ECO:0000256" key="1">
    <source>
        <dbReference type="ARBA" id="ARBA00010835"/>
    </source>
</evidence>
<sequence>MFRLGNILKRCPRLRNHPLQTLRYSPVGCAESRRLASLQSKQSKQDVNTHVVVNERLSHISELLADIHRLADWEALRNSIADLESKLEVDGIWTADAKKALALQSQLNYLNKKLSVYEDLHTTASEMTELAALAIDDSDLQMQEELVPELDALLAKADEYLVSLWLSEPTDANSAYIEIHPGSGGTEACDWAAMLARMYTKWAHSREYSVEVVEESPGDVAGINSTTLLVNGPYAYGYAQFETGVHRLVRFSPFDQAHARHTSFASVRVSPHFEENAEVAGVELNPSDLKITTMRSQGAGGQHVNKTESAVRIVHVPSGLVVSCQQERSQHKNKALALSLLKSKLYDIELRKRSSTVLLYLCCMTLMEGTLIIRAQSKADAYNVLPDIAWGSQIRSYVLQPYQLIKDARTAHEVGSGGVQRVLDGDLDEFVSPSTVSIKF</sequence>
<name>A0AAD5V264_9APHY</name>
<protein>
    <recommendedName>
        <fullName evidence="3">Prokaryotic-type class I peptide chain release factors domain-containing protein</fullName>
    </recommendedName>
</protein>
<keyword evidence="2" id="KW-0648">Protein biosynthesis</keyword>
<evidence type="ECO:0000259" key="3">
    <source>
        <dbReference type="PROSITE" id="PS00745"/>
    </source>
</evidence>
<dbReference type="Pfam" id="PF03462">
    <property type="entry name" value="PCRF"/>
    <property type="match status" value="1"/>
</dbReference>
<dbReference type="SMART" id="SM00937">
    <property type="entry name" value="PCRF"/>
    <property type="match status" value="1"/>
</dbReference>
<dbReference type="InterPro" id="IPR004374">
    <property type="entry name" value="PrfB"/>
</dbReference>
<dbReference type="PROSITE" id="PS00745">
    <property type="entry name" value="RF_PROK_I"/>
    <property type="match status" value="1"/>
</dbReference>
<evidence type="ECO:0000313" key="4">
    <source>
        <dbReference type="EMBL" id="KAJ3484109.1"/>
    </source>
</evidence>
<dbReference type="EMBL" id="JANAWD010000201">
    <property type="protein sequence ID" value="KAJ3484109.1"/>
    <property type="molecule type" value="Genomic_DNA"/>
</dbReference>
<dbReference type="PANTHER" id="PTHR43116">
    <property type="entry name" value="PEPTIDE CHAIN RELEASE FACTOR 2"/>
    <property type="match status" value="1"/>
</dbReference>
<evidence type="ECO:0000256" key="2">
    <source>
        <dbReference type="ARBA" id="ARBA00022917"/>
    </source>
</evidence>
<dbReference type="GO" id="GO:0005739">
    <property type="term" value="C:mitochondrion"/>
    <property type="evidence" value="ECO:0007669"/>
    <property type="project" value="GOC"/>
</dbReference>
<dbReference type="InterPro" id="IPR045853">
    <property type="entry name" value="Pep_chain_release_fac_I_sf"/>
</dbReference>
<dbReference type="Proteomes" id="UP001212997">
    <property type="component" value="Unassembled WGS sequence"/>
</dbReference>
<dbReference type="GO" id="GO:0016149">
    <property type="term" value="F:translation release factor activity, codon specific"/>
    <property type="evidence" value="ECO:0007669"/>
    <property type="project" value="InterPro"/>
</dbReference>
<feature type="domain" description="Prokaryotic-type class I peptide chain release factors" evidence="3">
    <location>
        <begin position="295"/>
        <end position="311"/>
    </location>
</feature>
<comment type="caution">
    <text evidence="4">The sequence shown here is derived from an EMBL/GenBank/DDBJ whole genome shotgun (WGS) entry which is preliminary data.</text>
</comment>
<dbReference type="Gene3D" id="3.30.160.20">
    <property type="match status" value="1"/>
</dbReference>
<dbReference type="AlphaFoldDB" id="A0AAD5V264"/>
<dbReference type="FunFam" id="3.30.160.20:FF:000004">
    <property type="entry name" value="Peptide chain release factor 1"/>
    <property type="match status" value="1"/>
</dbReference>
<dbReference type="PANTHER" id="PTHR43116:SF3">
    <property type="entry name" value="CLASS I PEPTIDE CHAIN RELEASE FACTOR"/>
    <property type="match status" value="1"/>
</dbReference>
<accession>A0AAD5V264</accession>
<organism evidence="4 5">
    <name type="scientific">Meripilus lineatus</name>
    <dbReference type="NCBI Taxonomy" id="2056292"/>
    <lineage>
        <taxon>Eukaryota</taxon>
        <taxon>Fungi</taxon>
        <taxon>Dikarya</taxon>
        <taxon>Basidiomycota</taxon>
        <taxon>Agaricomycotina</taxon>
        <taxon>Agaricomycetes</taxon>
        <taxon>Polyporales</taxon>
        <taxon>Meripilaceae</taxon>
        <taxon>Meripilus</taxon>
    </lineage>
</organism>
<dbReference type="SUPFAM" id="SSF75620">
    <property type="entry name" value="Release factor"/>
    <property type="match status" value="1"/>
</dbReference>
<proteinExistence type="inferred from homology"/>
<gene>
    <name evidence="4" type="ORF">NLI96_g5856</name>
</gene>